<dbReference type="Pfam" id="PF13561">
    <property type="entry name" value="adh_short_C2"/>
    <property type="match status" value="1"/>
</dbReference>
<dbReference type="PANTHER" id="PTHR42760">
    <property type="entry name" value="SHORT-CHAIN DEHYDROGENASES/REDUCTASES FAMILY MEMBER"/>
    <property type="match status" value="1"/>
</dbReference>
<gene>
    <name evidence="2" type="ORF">METZ01_LOCUS270540</name>
</gene>
<proteinExistence type="inferred from homology"/>
<dbReference type="Gene3D" id="3.40.50.720">
    <property type="entry name" value="NAD(P)-binding Rossmann-like Domain"/>
    <property type="match status" value="1"/>
</dbReference>
<dbReference type="InterPro" id="IPR036291">
    <property type="entry name" value="NAD(P)-bd_dom_sf"/>
</dbReference>
<dbReference type="EMBL" id="UINC01077505">
    <property type="protein sequence ID" value="SVC17686.1"/>
    <property type="molecule type" value="Genomic_DNA"/>
</dbReference>
<dbReference type="SUPFAM" id="SSF51735">
    <property type="entry name" value="NAD(P)-binding Rossmann-fold domains"/>
    <property type="match status" value="1"/>
</dbReference>
<feature type="non-terminal residue" evidence="2">
    <location>
        <position position="1"/>
    </location>
</feature>
<dbReference type="CDD" id="cd05233">
    <property type="entry name" value="SDR_c"/>
    <property type="match status" value="1"/>
</dbReference>
<sequence length="169" mass="17959">TVASFGRLDILVCCAGILGLEAPFMDQSAAQFDRVMKINIYGVYHAHQAAIPHMIDTGWGRCVTITSGARNGATSQVPYGVSKGAVYSFVGALGNAYADKGVFVNGVEPGRALTQMVVPRFSEEHLSNPGNPLGRYSDPEEVAEVVQQLCSERNTYTTGSIWSVKGASG</sequence>
<evidence type="ECO:0008006" key="3">
    <source>
        <dbReference type="Google" id="ProtNLM"/>
    </source>
</evidence>
<accession>A0A382K103</accession>
<comment type="similarity">
    <text evidence="1">Belongs to the short-chain dehydrogenases/reductases (SDR) family.</text>
</comment>
<name>A0A382K103_9ZZZZ</name>
<dbReference type="InterPro" id="IPR002347">
    <property type="entry name" value="SDR_fam"/>
</dbReference>
<dbReference type="AlphaFoldDB" id="A0A382K103"/>
<organism evidence="2">
    <name type="scientific">marine metagenome</name>
    <dbReference type="NCBI Taxonomy" id="408172"/>
    <lineage>
        <taxon>unclassified sequences</taxon>
        <taxon>metagenomes</taxon>
        <taxon>ecological metagenomes</taxon>
    </lineage>
</organism>
<evidence type="ECO:0000313" key="2">
    <source>
        <dbReference type="EMBL" id="SVC17686.1"/>
    </source>
</evidence>
<evidence type="ECO:0000256" key="1">
    <source>
        <dbReference type="ARBA" id="ARBA00006484"/>
    </source>
</evidence>
<reference evidence="2" key="1">
    <citation type="submission" date="2018-05" db="EMBL/GenBank/DDBJ databases">
        <authorList>
            <person name="Lanie J.A."/>
            <person name="Ng W.-L."/>
            <person name="Kazmierczak K.M."/>
            <person name="Andrzejewski T.M."/>
            <person name="Davidsen T.M."/>
            <person name="Wayne K.J."/>
            <person name="Tettelin H."/>
            <person name="Glass J.I."/>
            <person name="Rusch D."/>
            <person name="Podicherti R."/>
            <person name="Tsui H.-C.T."/>
            <person name="Winkler M.E."/>
        </authorList>
    </citation>
    <scope>NUCLEOTIDE SEQUENCE</scope>
</reference>
<dbReference type="PRINTS" id="PR00081">
    <property type="entry name" value="GDHRDH"/>
</dbReference>
<protein>
    <recommendedName>
        <fullName evidence="3">SDR family oxidoreductase</fullName>
    </recommendedName>
</protein>
<dbReference type="GO" id="GO:0016616">
    <property type="term" value="F:oxidoreductase activity, acting on the CH-OH group of donors, NAD or NADP as acceptor"/>
    <property type="evidence" value="ECO:0007669"/>
    <property type="project" value="TreeGrafter"/>
</dbReference>